<dbReference type="InterPro" id="IPR011990">
    <property type="entry name" value="TPR-like_helical_dom_sf"/>
</dbReference>
<evidence type="ECO:0000313" key="2">
    <source>
        <dbReference type="Proteomes" id="UP000787472"/>
    </source>
</evidence>
<dbReference type="Proteomes" id="UP000787472">
    <property type="component" value="Unassembled WGS sequence"/>
</dbReference>
<dbReference type="AlphaFoldDB" id="A0A9E5T538"/>
<reference evidence="1" key="1">
    <citation type="submission" date="2020-03" db="EMBL/GenBank/DDBJ databases">
        <authorList>
            <person name="Guo F."/>
        </authorList>
    </citation>
    <scope>NUCLEOTIDE SEQUENCE</scope>
    <source>
        <strain evidence="1">JCM 30134</strain>
    </source>
</reference>
<dbReference type="RefSeq" id="WP_167192489.1">
    <property type="nucleotide sequence ID" value="NZ_JAAONZ010000036.1"/>
</dbReference>
<dbReference type="Gene3D" id="1.25.40.10">
    <property type="entry name" value="Tetratricopeptide repeat domain"/>
    <property type="match status" value="1"/>
</dbReference>
<name>A0A9E5T538_9GAMM</name>
<dbReference type="EMBL" id="JAAONZ010000036">
    <property type="protein sequence ID" value="NHO68524.1"/>
    <property type="molecule type" value="Genomic_DNA"/>
</dbReference>
<organism evidence="1 2">
    <name type="scientific">Pseudomaricurvus hydrocarbonicus</name>
    <dbReference type="NCBI Taxonomy" id="1470433"/>
    <lineage>
        <taxon>Bacteria</taxon>
        <taxon>Pseudomonadati</taxon>
        <taxon>Pseudomonadota</taxon>
        <taxon>Gammaproteobacteria</taxon>
        <taxon>Cellvibrionales</taxon>
        <taxon>Cellvibrionaceae</taxon>
        <taxon>Pseudomaricurvus</taxon>
    </lineage>
</organism>
<proteinExistence type="predicted"/>
<dbReference type="SUPFAM" id="SSF48452">
    <property type="entry name" value="TPR-like"/>
    <property type="match status" value="1"/>
</dbReference>
<evidence type="ECO:0000313" key="1">
    <source>
        <dbReference type="EMBL" id="NHO68524.1"/>
    </source>
</evidence>
<sequence>MLSRQFVQYVAIGVLVALGLSSASAMWGDLNGYQAKRLELRWGRLDAPLTLAQWHSARSYLETALAFSPGHPDYLQSMGRLYSWRFFVADAEPAVSDTGLAFYQQAIAERPYWPYAWSELALLKSQAGQFDEAFWQAMTVSQQYGPWDRRSVMSALNAGLGAWPQLSWSQRGDVQALFEKALSFSVKFSRQAFAMAEQRGMEAAFCVSLQSNDISQFARRHCQQVLSKSVLFKKAPQ</sequence>
<accession>A0A9E5T538</accession>
<keyword evidence="2" id="KW-1185">Reference proteome</keyword>
<comment type="caution">
    <text evidence="1">The sequence shown here is derived from an EMBL/GenBank/DDBJ whole genome shotgun (WGS) entry which is preliminary data.</text>
</comment>
<gene>
    <name evidence="1" type="ORF">G8770_23475</name>
</gene>
<protein>
    <submittedName>
        <fullName evidence="1">Uncharacterized protein</fullName>
    </submittedName>
</protein>